<keyword evidence="11 13" id="KW-0443">Lipid metabolism</keyword>
<comment type="catalytic activity">
    <reaction evidence="13">
        <text>a lipid A disaccharide + ATP = a lipid IVA + ADP + H(+)</text>
        <dbReference type="Rhea" id="RHEA:67840"/>
        <dbReference type="ChEBI" id="CHEBI:15378"/>
        <dbReference type="ChEBI" id="CHEBI:30616"/>
        <dbReference type="ChEBI" id="CHEBI:176343"/>
        <dbReference type="ChEBI" id="CHEBI:176425"/>
        <dbReference type="ChEBI" id="CHEBI:456216"/>
        <dbReference type="EC" id="2.7.1.130"/>
    </reaction>
</comment>
<keyword evidence="5 13" id="KW-0444">Lipid biosynthesis</keyword>
<sequence length="332" mass="35077">MRPPAFWSDRRGGGWPARLLSPAAALYALATARRMRRPGWRAPIPVLCCGNLTAGGTGKTTLALDLGARLLARGRAVHFLTRGYGGRLRGPLRVDPARHTAADVGDEALLLAQLAPCHVSADRAAGARAAIAAGADCLVMDDGFQNPGLHQDMPLLVIDGAGGFGSRHVLPAGPLREPVAAGCSRARAAILIGDDETGALAQLPASLPVLRADLAMQDAAPLLAGRPAVAFAGIGRPGKFFDGLRRQDITLAACVPFPDHYPYRAQDIRRLRALAARHGAALLTTAKDAIRLPNYIHRDIITIGVHLTWPQPTAPDHLLDLFANTMKTQPGP</sequence>
<keyword evidence="9 13" id="KW-0418">Kinase</keyword>
<reference evidence="14 15" key="1">
    <citation type="submission" date="2024-04" db="EMBL/GenBank/DDBJ databases">
        <title>Complete genome sequence of Nguyenibacter vanlangesis HBCM-1154, a strain capable of nitrogen fixation, IAA production, and phosphorus solubilization isolated from sugarcane soil.</title>
        <authorList>
            <person name="MY HANH P."/>
        </authorList>
    </citation>
    <scope>NUCLEOTIDE SEQUENCE [LARGE SCALE GENOMIC DNA]</scope>
    <source>
        <strain evidence="14 15">HBCM 1154</strain>
    </source>
</reference>
<gene>
    <name evidence="13 14" type="primary">lpxK</name>
    <name evidence="14" type="ORF">AAC691_21300</name>
</gene>
<evidence type="ECO:0000256" key="6">
    <source>
        <dbReference type="ARBA" id="ARBA00022556"/>
    </source>
</evidence>
<dbReference type="InterPro" id="IPR003758">
    <property type="entry name" value="LpxK"/>
</dbReference>
<proteinExistence type="inferred from homology"/>
<comment type="pathway">
    <text evidence="2 13">Glycolipid biosynthesis; lipid IV(A) biosynthesis; lipid IV(A) from (3R)-3-hydroxytetradecanoyl-[acyl-carrier-protein] and UDP-N-acetyl-alpha-D-glucosamine: step 6/6.</text>
</comment>
<comment type="similarity">
    <text evidence="13">Belongs to the LpxK family.</text>
</comment>
<keyword evidence="7 13" id="KW-0808">Transferase</keyword>
<accession>A0ABZ3D4P7</accession>
<dbReference type="RefSeq" id="WP_342628387.1">
    <property type="nucleotide sequence ID" value="NZ_CP152276.1"/>
</dbReference>
<dbReference type="PANTHER" id="PTHR42724:SF1">
    <property type="entry name" value="TETRAACYLDISACCHARIDE 4'-KINASE, MITOCHONDRIAL-RELATED"/>
    <property type="match status" value="1"/>
</dbReference>
<evidence type="ECO:0000313" key="14">
    <source>
        <dbReference type="EMBL" id="XAE42742.1"/>
    </source>
</evidence>
<evidence type="ECO:0000256" key="8">
    <source>
        <dbReference type="ARBA" id="ARBA00022741"/>
    </source>
</evidence>
<comment type="function">
    <text evidence="1 13">Transfers the gamma-phosphate of ATP to the 4'-position of a tetraacyldisaccharide 1-phosphate intermediate (termed DS-1-P) to form tetraacyldisaccharide 1,4'-bis-phosphate (lipid IVA).</text>
</comment>
<evidence type="ECO:0000313" key="15">
    <source>
        <dbReference type="Proteomes" id="UP001449795"/>
    </source>
</evidence>
<protein>
    <recommendedName>
        <fullName evidence="4 13">Tetraacyldisaccharide 4'-kinase</fullName>
        <ecNumber evidence="3 13">2.7.1.130</ecNumber>
    </recommendedName>
    <alternativeName>
        <fullName evidence="12 13">Lipid A 4'-kinase</fullName>
    </alternativeName>
</protein>
<dbReference type="Proteomes" id="UP001449795">
    <property type="component" value="Chromosome"/>
</dbReference>
<dbReference type="EC" id="2.7.1.130" evidence="3 13"/>
<evidence type="ECO:0000256" key="3">
    <source>
        <dbReference type="ARBA" id="ARBA00012071"/>
    </source>
</evidence>
<evidence type="ECO:0000256" key="9">
    <source>
        <dbReference type="ARBA" id="ARBA00022777"/>
    </source>
</evidence>
<evidence type="ECO:0000256" key="13">
    <source>
        <dbReference type="HAMAP-Rule" id="MF_00409"/>
    </source>
</evidence>
<evidence type="ECO:0000256" key="7">
    <source>
        <dbReference type="ARBA" id="ARBA00022679"/>
    </source>
</evidence>
<evidence type="ECO:0000256" key="12">
    <source>
        <dbReference type="ARBA" id="ARBA00029757"/>
    </source>
</evidence>
<organism evidence="14 15">
    <name type="scientific">Nguyenibacter vanlangensis</name>
    <dbReference type="NCBI Taxonomy" id="1216886"/>
    <lineage>
        <taxon>Bacteria</taxon>
        <taxon>Pseudomonadati</taxon>
        <taxon>Pseudomonadota</taxon>
        <taxon>Alphaproteobacteria</taxon>
        <taxon>Acetobacterales</taxon>
        <taxon>Acetobacteraceae</taxon>
        <taxon>Nguyenibacter</taxon>
    </lineage>
</organism>
<dbReference type="InterPro" id="IPR027417">
    <property type="entry name" value="P-loop_NTPase"/>
</dbReference>
<keyword evidence="8 13" id="KW-0547">Nucleotide-binding</keyword>
<evidence type="ECO:0000256" key="2">
    <source>
        <dbReference type="ARBA" id="ARBA00004870"/>
    </source>
</evidence>
<name>A0ABZ3D4P7_9PROT</name>
<dbReference type="NCBIfam" id="TIGR00682">
    <property type="entry name" value="lpxK"/>
    <property type="match status" value="1"/>
</dbReference>
<keyword evidence="15" id="KW-1185">Reference proteome</keyword>
<feature type="binding site" evidence="13">
    <location>
        <begin position="53"/>
        <end position="60"/>
    </location>
    <ligand>
        <name>ATP</name>
        <dbReference type="ChEBI" id="CHEBI:30616"/>
    </ligand>
</feature>
<dbReference type="SUPFAM" id="SSF52540">
    <property type="entry name" value="P-loop containing nucleoside triphosphate hydrolases"/>
    <property type="match status" value="1"/>
</dbReference>
<dbReference type="PANTHER" id="PTHR42724">
    <property type="entry name" value="TETRAACYLDISACCHARIDE 4'-KINASE"/>
    <property type="match status" value="1"/>
</dbReference>
<keyword evidence="6 13" id="KW-0441">Lipid A biosynthesis</keyword>
<evidence type="ECO:0000256" key="4">
    <source>
        <dbReference type="ARBA" id="ARBA00016436"/>
    </source>
</evidence>
<evidence type="ECO:0000256" key="10">
    <source>
        <dbReference type="ARBA" id="ARBA00022840"/>
    </source>
</evidence>
<dbReference type="Pfam" id="PF02606">
    <property type="entry name" value="LpxK"/>
    <property type="match status" value="1"/>
</dbReference>
<evidence type="ECO:0000256" key="1">
    <source>
        <dbReference type="ARBA" id="ARBA00002274"/>
    </source>
</evidence>
<evidence type="ECO:0000256" key="5">
    <source>
        <dbReference type="ARBA" id="ARBA00022516"/>
    </source>
</evidence>
<evidence type="ECO:0000256" key="11">
    <source>
        <dbReference type="ARBA" id="ARBA00023098"/>
    </source>
</evidence>
<dbReference type="GO" id="GO:0009029">
    <property type="term" value="F:lipid-A 4'-kinase activity"/>
    <property type="evidence" value="ECO:0007669"/>
    <property type="project" value="UniProtKB-EC"/>
</dbReference>
<dbReference type="HAMAP" id="MF_00409">
    <property type="entry name" value="LpxK"/>
    <property type="match status" value="1"/>
</dbReference>
<dbReference type="EMBL" id="CP152276">
    <property type="protein sequence ID" value="XAE42742.1"/>
    <property type="molecule type" value="Genomic_DNA"/>
</dbReference>
<keyword evidence="10 13" id="KW-0067">ATP-binding</keyword>